<dbReference type="Proteomes" id="UP000272400">
    <property type="component" value="Unassembled WGS sequence"/>
</dbReference>
<dbReference type="Gene3D" id="1.10.1740.10">
    <property type="match status" value="1"/>
</dbReference>
<dbReference type="Pfam" id="PF04542">
    <property type="entry name" value="Sigma70_r2"/>
    <property type="match status" value="1"/>
</dbReference>
<dbReference type="NCBIfam" id="NF007214">
    <property type="entry name" value="PRK09636.1"/>
    <property type="match status" value="1"/>
</dbReference>
<dbReference type="RefSeq" id="WP_123664349.1">
    <property type="nucleotide sequence ID" value="NZ_RJKE01000001.1"/>
</dbReference>
<comment type="caution">
    <text evidence="8">The sequence shown here is derived from an EMBL/GenBank/DDBJ whole genome shotgun (WGS) entry which is preliminary data.</text>
</comment>
<comment type="similarity">
    <text evidence="1">Belongs to the sigma-70 factor family. ECF subfamily.</text>
</comment>
<keyword evidence="4" id="KW-0731">Sigma factor</keyword>
<dbReference type="InterPro" id="IPR032710">
    <property type="entry name" value="NTF2-like_dom_sf"/>
</dbReference>
<feature type="domain" description="RNA polymerase sigma factor 70 region 4 type 2" evidence="7">
    <location>
        <begin position="125"/>
        <end position="172"/>
    </location>
</feature>
<dbReference type="InterPro" id="IPR014284">
    <property type="entry name" value="RNA_pol_sigma-70_dom"/>
</dbReference>
<evidence type="ECO:0000256" key="2">
    <source>
        <dbReference type="ARBA" id="ARBA00011344"/>
    </source>
</evidence>
<dbReference type="GO" id="GO:0006352">
    <property type="term" value="P:DNA-templated transcription initiation"/>
    <property type="evidence" value="ECO:0007669"/>
    <property type="project" value="InterPro"/>
</dbReference>
<evidence type="ECO:0000256" key="1">
    <source>
        <dbReference type="ARBA" id="ARBA00010641"/>
    </source>
</evidence>
<name>A0A3N1CTZ3_9ACTN</name>
<dbReference type="Gene3D" id="1.10.10.10">
    <property type="entry name" value="Winged helix-like DNA-binding domain superfamily/Winged helix DNA-binding domain"/>
    <property type="match status" value="1"/>
</dbReference>
<dbReference type="SUPFAM" id="SSF88659">
    <property type="entry name" value="Sigma3 and sigma4 domains of RNA polymerase sigma factors"/>
    <property type="match status" value="1"/>
</dbReference>
<gene>
    <name evidence="8" type="ORF">EDD29_2306</name>
</gene>
<comment type="subunit">
    <text evidence="2">Interacts transiently with the RNA polymerase catalytic core formed by RpoA, RpoB, RpoC and RpoZ (2 alpha, 1 beta, 1 beta' and 1 omega subunit) to form the RNA polymerase holoenzyme that can initiate transcription.</text>
</comment>
<dbReference type="GO" id="GO:0016987">
    <property type="term" value="F:sigma factor activity"/>
    <property type="evidence" value="ECO:0007669"/>
    <property type="project" value="UniProtKB-KW"/>
</dbReference>
<protein>
    <submittedName>
        <fullName evidence="8">RNA polymerase sigma-70 factor (ECF subfamily)</fullName>
    </submittedName>
</protein>
<evidence type="ECO:0000313" key="8">
    <source>
        <dbReference type="EMBL" id="ROO84777.1"/>
    </source>
</evidence>
<keyword evidence="9" id="KW-1185">Reference proteome</keyword>
<dbReference type="PANTHER" id="PTHR30173">
    <property type="entry name" value="SIGMA 19 FACTOR"/>
    <property type="match status" value="1"/>
</dbReference>
<evidence type="ECO:0000259" key="6">
    <source>
        <dbReference type="Pfam" id="PF04542"/>
    </source>
</evidence>
<evidence type="ECO:0000259" key="7">
    <source>
        <dbReference type="Pfam" id="PF08281"/>
    </source>
</evidence>
<feature type="domain" description="RNA polymerase sigma-70 region 2" evidence="6">
    <location>
        <begin position="14"/>
        <end position="78"/>
    </location>
</feature>
<dbReference type="InterPro" id="IPR052704">
    <property type="entry name" value="ECF_Sigma-70_Domain"/>
</dbReference>
<dbReference type="NCBIfam" id="TIGR02937">
    <property type="entry name" value="sigma70-ECF"/>
    <property type="match status" value="1"/>
</dbReference>
<dbReference type="Gene3D" id="3.10.450.50">
    <property type="match status" value="1"/>
</dbReference>
<dbReference type="Pfam" id="PF08281">
    <property type="entry name" value="Sigma70_r4_2"/>
    <property type="match status" value="1"/>
</dbReference>
<evidence type="ECO:0000256" key="4">
    <source>
        <dbReference type="ARBA" id="ARBA00023082"/>
    </source>
</evidence>
<dbReference type="SUPFAM" id="SSF54427">
    <property type="entry name" value="NTF2-like"/>
    <property type="match status" value="1"/>
</dbReference>
<dbReference type="EMBL" id="RJKE01000001">
    <property type="protein sequence ID" value="ROO84777.1"/>
    <property type="molecule type" value="Genomic_DNA"/>
</dbReference>
<sequence>MTSPESARPVADERRGLLDLGYRMLGSVHDAEDVVQETYARWYALEESEREAIERPAAWLTRVASRICLDVLASARRRRERYTGEWLPEPLPGAGTWTSAAPSGAADPAERITLDESVAMGMLVVLDAVTPAERVSFILHDVFGVPFAEIAEAVGRSPASCRQLAASARRRLARERPALTPAEDGARVIAAFKAACLTGDLDSLTALLDPAVTARSDGGGKVSAARRPVIGADRVARFLLGILRKVHAIAPTATLTETTVNGRPGAAITVDGTVHGVVSAEITSGHITQLWIILNPDKLTPWNNPHKPPPR</sequence>
<evidence type="ECO:0000313" key="9">
    <source>
        <dbReference type="Proteomes" id="UP000272400"/>
    </source>
</evidence>
<dbReference type="OrthoDB" id="3211555at2"/>
<organism evidence="8 9">
    <name type="scientific">Actinocorallia herbida</name>
    <dbReference type="NCBI Taxonomy" id="58109"/>
    <lineage>
        <taxon>Bacteria</taxon>
        <taxon>Bacillati</taxon>
        <taxon>Actinomycetota</taxon>
        <taxon>Actinomycetes</taxon>
        <taxon>Streptosporangiales</taxon>
        <taxon>Thermomonosporaceae</taxon>
        <taxon>Actinocorallia</taxon>
    </lineage>
</organism>
<dbReference type="InterPro" id="IPR036388">
    <property type="entry name" value="WH-like_DNA-bd_sf"/>
</dbReference>
<keyword evidence="3" id="KW-0805">Transcription regulation</keyword>
<dbReference type="InterPro" id="IPR013324">
    <property type="entry name" value="RNA_pol_sigma_r3/r4-like"/>
</dbReference>
<dbReference type="InterPro" id="IPR013249">
    <property type="entry name" value="RNA_pol_sigma70_r4_t2"/>
</dbReference>
<keyword evidence="5" id="KW-0804">Transcription</keyword>
<accession>A0A3N1CTZ3</accession>
<dbReference type="SUPFAM" id="SSF88946">
    <property type="entry name" value="Sigma2 domain of RNA polymerase sigma factors"/>
    <property type="match status" value="1"/>
</dbReference>
<dbReference type="AlphaFoldDB" id="A0A3N1CTZ3"/>
<reference evidence="8 9" key="1">
    <citation type="submission" date="2018-11" db="EMBL/GenBank/DDBJ databases">
        <title>Sequencing the genomes of 1000 actinobacteria strains.</title>
        <authorList>
            <person name="Klenk H.-P."/>
        </authorList>
    </citation>
    <scope>NUCLEOTIDE SEQUENCE [LARGE SCALE GENOMIC DNA]</scope>
    <source>
        <strain evidence="8 9">DSM 44254</strain>
    </source>
</reference>
<evidence type="ECO:0000256" key="3">
    <source>
        <dbReference type="ARBA" id="ARBA00023015"/>
    </source>
</evidence>
<dbReference type="PANTHER" id="PTHR30173:SF43">
    <property type="entry name" value="ECF RNA POLYMERASE SIGMA FACTOR SIGI-RELATED"/>
    <property type="match status" value="1"/>
</dbReference>
<proteinExistence type="inferred from homology"/>
<dbReference type="InterPro" id="IPR013325">
    <property type="entry name" value="RNA_pol_sigma_r2"/>
</dbReference>
<evidence type="ECO:0000256" key="5">
    <source>
        <dbReference type="ARBA" id="ARBA00023163"/>
    </source>
</evidence>
<dbReference type="GO" id="GO:0003677">
    <property type="term" value="F:DNA binding"/>
    <property type="evidence" value="ECO:0007669"/>
    <property type="project" value="InterPro"/>
</dbReference>
<dbReference type="InterPro" id="IPR007627">
    <property type="entry name" value="RNA_pol_sigma70_r2"/>
</dbReference>